<dbReference type="AlphaFoldDB" id="A0AAD9D560"/>
<evidence type="ECO:0000313" key="3">
    <source>
        <dbReference type="Proteomes" id="UP001224775"/>
    </source>
</evidence>
<accession>A0AAD9D560</accession>
<keyword evidence="3" id="KW-1185">Reference proteome</keyword>
<dbReference type="EMBL" id="JATAAI010000039">
    <property type="protein sequence ID" value="KAK1734471.1"/>
    <property type="molecule type" value="Genomic_DNA"/>
</dbReference>
<name>A0AAD9D560_9STRA</name>
<feature type="region of interest" description="Disordered" evidence="1">
    <location>
        <begin position="326"/>
        <end position="379"/>
    </location>
</feature>
<gene>
    <name evidence="2" type="ORF">QTG54_014978</name>
</gene>
<evidence type="ECO:0000313" key="2">
    <source>
        <dbReference type="EMBL" id="KAK1734471.1"/>
    </source>
</evidence>
<dbReference type="Proteomes" id="UP001224775">
    <property type="component" value="Unassembled WGS sequence"/>
</dbReference>
<proteinExistence type="predicted"/>
<organism evidence="2 3">
    <name type="scientific">Skeletonema marinoi</name>
    <dbReference type="NCBI Taxonomy" id="267567"/>
    <lineage>
        <taxon>Eukaryota</taxon>
        <taxon>Sar</taxon>
        <taxon>Stramenopiles</taxon>
        <taxon>Ochrophyta</taxon>
        <taxon>Bacillariophyta</taxon>
        <taxon>Coscinodiscophyceae</taxon>
        <taxon>Thalassiosirophycidae</taxon>
        <taxon>Thalassiosirales</taxon>
        <taxon>Skeletonemataceae</taxon>
        <taxon>Skeletonema</taxon>
        <taxon>Skeletonema marinoi-dohrnii complex</taxon>
    </lineage>
</organism>
<protein>
    <submittedName>
        <fullName evidence="2">Uncharacterized protein</fullName>
    </submittedName>
</protein>
<dbReference type="PANTHER" id="PTHR21113">
    <property type="entry name" value="AGAP001705-PA"/>
    <property type="match status" value="1"/>
</dbReference>
<evidence type="ECO:0000256" key="1">
    <source>
        <dbReference type="SAM" id="MobiDB-lite"/>
    </source>
</evidence>
<dbReference type="PANTHER" id="PTHR21113:SF4">
    <property type="entry name" value="CHITIN-BINDING TYPE-4 DOMAIN-CONTAINING PROTEIN"/>
    <property type="match status" value="1"/>
</dbReference>
<reference evidence="2" key="1">
    <citation type="submission" date="2023-06" db="EMBL/GenBank/DDBJ databases">
        <title>Survivors Of The Sea: Transcriptome response of Skeletonema marinoi to long-term dormancy.</title>
        <authorList>
            <person name="Pinder M.I.M."/>
            <person name="Kourtchenko O."/>
            <person name="Robertson E.K."/>
            <person name="Larsson T."/>
            <person name="Maumus F."/>
            <person name="Osuna-Cruz C.M."/>
            <person name="Vancaester E."/>
            <person name="Stenow R."/>
            <person name="Vandepoele K."/>
            <person name="Ploug H."/>
            <person name="Bruchert V."/>
            <person name="Godhe A."/>
            <person name="Topel M."/>
        </authorList>
    </citation>
    <scope>NUCLEOTIDE SEQUENCE</scope>
    <source>
        <strain evidence="2">R05AC</strain>
    </source>
</reference>
<dbReference type="Gene3D" id="1.10.530.10">
    <property type="match status" value="1"/>
</dbReference>
<comment type="caution">
    <text evidence="2">The sequence shown here is derived from an EMBL/GenBank/DDBJ whole genome shotgun (WGS) entry which is preliminary data.</text>
</comment>
<sequence>MDKSFGLRPPQGQLYPSYRYTLDDMLASITFMAETGVGGSKFYIGEAKKGDGVKYGIVNVITFLSQAYKEAIQFDACDENNWQLVNDRFPLSNSCGQLGMSYQDMHCREDEAFMECPVKPEMEQYALTSALWFQAPGPFKCGPRSKFPTSGFWDYDLGRENNEDAYANSRGRVDVEGCCWWGRGVIQTRGVCNFGKLNYHLGARAAREGRPALYPDIDFCEFPQGVCSSDQTYGGQMQWTVGLFEWMDRIQTYSKNGWNYMDELKKFVDGGYTDFSFVDAVSGVVNIGCHDPPCQGFGDRPVEPHNKRDRNDTFQRFLNQLQVNRNFRASPPPTPLPTLEPTLPGTDVQLTSSPTEPKEPTESPTYTPAPTAIQGRPPESSVNAVEEVITNSKGLLTELVLRSKHPSGELWPSYLYTWRGFIQAMRKMTTGIGPGEKNFFYVGDGESPNSLNYGLVNIAAFLADGVVKAIHDDTCDEHSYEMVNGRYPISNSCGQGGLSYQDDVCTDGDEGMECAVDTKMVVQGVTHARWLGAPPPMYCGDRSTGYWDHVAGLERQEPPFANEAGRSDIRGCCWWGRGVAQVRGVCSYGKLNYYLGAKAAADGRPSIYPDINFCTDPDLICSGKHSDELRWVTGMFHWSTNVQKQRSRDYSYMDLLQNFVDEGNFTATVFIDGVNEFLGESHNDTVKLRSETFFDALRAFGLIEDYTSDATALNYCGRDITDAGIKCALKCVSDFDCPGNELCQPGVVACDSVEGEDGSSFDVDVVVEIDLSDNVTLTGDMLPNAGVVADESDNVVASDYEMTSFATFVMPTSYYCGENWGHASSSCLVACPGGNDAECPPNQKCFADVAACSQTNSPEDLDGLELDMTTNYCGKSYDDASMMCFARTQCPGGIDAECPDGEKCFAAIQC</sequence>